<dbReference type="Proteomes" id="UP000092661">
    <property type="component" value="Chromosome"/>
</dbReference>
<evidence type="ECO:0000313" key="2">
    <source>
        <dbReference type="Proteomes" id="UP000092661"/>
    </source>
</evidence>
<protein>
    <submittedName>
        <fullName evidence="1">Uncharacterized protein</fullName>
    </submittedName>
</protein>
<dbReference type="RefSeq" id="WP_065536862.1">
    <property type="nucleotide sequence ID" value="NZ_CP016534.2"/>
</dbReference>
<organism evidence="1 2">
    <name type="scientific">Planococcus antarcticus DSM 14505</name>
    <dbReference type="NCBI Taxonomy" id="1185653"/>
    <lineage>
        <taxon>Bacteria</taxon>
        <taxon>Bacillati</taxon>
        <taxon>Bacillota</taxon>
        <taxon>Bacilli</taxon>
        <taxon>Bacillales</taxon>
        <taxon>Caryophanaceae</taxon>
        <taxon>Planococcus</taxon>
    </lineage>
</organism>
<dbReference type="EMBL" id="CP016534">
    <property type="protein sequence ID" value="ANU10907.1"/>
    <property type="molecule type" value="Genomic_DNA"/>
</dbReference>
<evidence type="ECO:0000313" key="1">
    <source>
        <dbReference type="EMBL" id="ANU10907.1"/>
    </source>
</evidence>
<sequence length="167" mass="19001">MTENRFLQELESAMTQLPKEEQNDILQDIEEYFVNGKADGKSDSDIAAELGAPETIAKELIESFDFHQTDFASINTDLTENKFDNVDIQIENGFLFLSPSKDGKIHTDAINKSYRQQLSVDILNRTLIISLKEEERKWGIFSFIGSMKSPTLNVHLPAKLYDKIQIA</sequence>
<gene>
    <name evidence="1" type="ORF">BBH88_11590</name>
</gene>
<dbReference type="Pfam" id="PF22564">
    <property type="entry name" value="HAAS"/>
    <property type="match status" value="1"/>
</dbReference>
<accession>A0ABN4RKI7</accession>
<keyword evidence="2" id="KW-1185">Reference proteome</keyword>
<reference evidence="1" key="1">
    <citation type="submission" date="2016-10" db="EMBL/GenBank/DDBJ databases">
        <authorList>
            <person name="See-Too W.S."/>
        </authorList>
    </citation>
    <scope>NUCLEOTIDE SEQUENCE</scope>
    <source>
        <strain evidence="1">DSM 14505</strain>
    </source>
</reference>
<name>A0ABN4RKI7_9BACL</name>
<proteinExistence type="predicted"/>